<evidence type="ECO:0000313" key="1">
    <source>
        <dbReference type="EMBL" id="QKF74468.1"/>
    </source>
</evidence>
<accession>A0A6M8N7U6</accession>
<dbReference type="Pfam" id="PF11185">
    <property type="entry name" value="DUF2971"/>
    <property type="match status" value="1"/>
</dbReference>
<dbReference type="InterPro" id="IPR021352">
    <property type="entry name" value="DUF2971"/>
</dbReference>
<organism evidence="1">
    <name type="scientific">Aliarcobacter faecis</name>
    <dbReference type="NCBI Taxonomy" id="1564138"/>
    <lineage>
        <taxon>Bacteria</taxon>
        <taxon>Pseudomonadati</taxon>
        <taxon>Campylobacterota</taxon>
        <taxon>Epsilonproteobacteria</taxon>
        <taxon>Campylobacterales</taxon>
        <taxon>Arcobacteraceae</taxon>
        <taxon>Aliarcobacter</taxon>
    </lineage>
</organism>
<keyword evidence="1" id="KW-0614">Plasmid</keyword>
<geneLocation type="plasmid" evidence="1">
    <name>pAFAEC</name>
</geneLocation>
<dbReference type="OrthoDB" id="190848at2"/>
<dbReference type="EMBL" id="CP053838">
    <property type="protein sequence ID" value="QKF74468.1"/>
    <property type="molecule type" value="Genomic_DNA"/>
</dbReference>
<dbReference type="KEGG" id="afc:AFAEC_a0022"/>
<sequence>MNSIYKYTTYRSDFFDNFYLKLSCFGEFNDPFEMVMGNYLTSIPEEEVEEIISCSNNLQDGASYIDAYFDAQCGVRASTGVVCFTTKYDNLLMWAHYANNHSGICIEFDSSANHFNGKFKDDYYEDIGILKKVSYQLERPSYIEPQELENNTSSWFVKSPEWEYEEEQRILISLDMAKYDSDKSMYFFELEPSIIKSIILGCQMEKSEKDEIFNKCQKFGISVKESFIHSHQFKLDIIDYHPKNHNKYFNELNLNRITKWK</sequence>
<dbReference type="RefSeq" id="WP_026806303.1">
    <property type="nucleotide sequence ID" value="NZ_CP053838.1"/>
</dbReference>
<reference evidence="1" key="1">
    <citation type="submission" date="2020-05" db="EMBL/GenBank/DDBJ databases">
        <title>Complete genome sequencing of Campylobacter and Arcobacter type strains.</title>
        <authorList>
            <person name="Miller W.G."/>
            <person name="Yee E."/>
        </authorList>
    </citation>
    <scope>NUCLEOTIDE SEQUENCE [LARGE SCALE GENOMIC DNA]</scope>
    <source>
        <strain evidence="1">CCUG 66484</strain>
        <plasmid evidence="1">pAFAEC</plasmid>
    </source>
</reference>
<proteinExistence type="predicted"/>
<name>A0A6M8N7U6_9BACT</name>
<dbReference type="AlphaFoldDB" id="A0A6M8N7U6"/>
<protein>
    <submittedName>
        <fullName evidence="1">DUF2971 domain-containing protein</fullName>
    </submittedName>
</protein>
<gene>
    <name evidence="1" type="ORF">AFAEC_a0022</name>
</gene>